<dbReference type="Pfam" id="PF01467">
    <property type="entry name" value="CTP_transf_like"/>
    <property type="match status" value="1"/>
</dbReference>
<proteinExistence type="predicted"/>
<dbReference type="GO" id="GO:0016779">
    <property type="term" value="F:nucleotidyltransferase activity"/>
    <property type="evidence" value="ECO:0007669"/>
    <property type="project" value="UniProtKB-KW"/>
</dbReference>
<feature type="domain" description="Cytidyltransferase-like" evidence="3">
    <location>
        <begin position="26"/>
        <end position="127"/>
    </location>
</feature>
<dbReference type="InterPro" id="IPR050385">
    <property type="entry name" value="Archaeal_FAD_synthase"/>
</dbReference>
<dbReference type="InterPro" id="IPR014729">
    <property type="entry name" value="Rossmann-like_a/b/a_fold"/>
</dbReference>
<gene>
    <name evidence="4" type="ORF">DI623_09720</name>
</gene>
<evidence type="ECO:0000313" key="4">
    <source>
        <dbReference type="EMBL" id="PZO89592.1"/>
    </source>
</evidence>
<dbReference type="Proteomes" id="UP000249066">
    <property type="component" value="Unassembled WGS sequence"/>
</dbReference>
<keyword evidence="1 4" id="KW-0808">Transferase</keyword>
<name>A0A2W5A8N7_9SPHN</name>
<evidence type="ECO:0000256" key="1">
    <source>
        <dbReference type="ARBA" id="ARBA00022679"/>
    </source>
</evidence>
<keyword evidence="2 4" id="KW-0548">Nucleotidyltransferase</keyword>
<dbReference type="Gene3D" id="3.40.50.620">
    <property type="entry name" value="HUPs"/>
    <property type="match status" value="1"/>
</dbReference>
<dbReference type="InterPro" id="IPR004821">
    <property type="entry name" value="Cyt_trans-like"/>
</dbReference>
<dbReference type="PANTHER" id="PTHR43793">
    <property type="entry name" value="FAD SYNTHASE"/>
    <property type="match status" value="1"/>
</dbReference>
<dbReference type="SUPFAM" id="SSF52374">
    <property type="entry name" value="Nucleotidylyl transferase"/>
    <property type="match status" value="1"/>
</dbReference>
<evidence type="ECO:0000313" key="5">
    <source>
        <dbReference type="Proteomes" id="UP000249066"/>
    </source>
</evidence>
<protein>
    <submittedName>
        <fullName evidence="4">D-glycero-beta-D-manno-heptose 1-phosphate adenylyltransferase</fullName>
    </submittedName>
</protein>
<evidence type="ECO:0000256" key="2">
    <source>
        <dbReference type="ARBA" id="ARBA00022695"/>
    </source>
</evidence>
<sequence length="159" mass="17287">MSIADKIVLREYLPAAIAGLSRPLIFTNGVFDMLHPGHVEYLESARALGGSLLVAINSDASARGLGKGADRPINPQADRAILLAALESVSLVTFFDERTPLALLHEVRPDVYVKGGDYDMEALEETRFLRSYGGDAQAIPFRAGYSTTALLERIRTSRP</sequence>
<dbReference type="EMBL" id="QFNN01000053">
    <property type="protein sequence ID" value="PZO89592.1"/>
    <property type="molecule type" value="Genomic_DNA"/>
</dbReference>
<dbReference type="PANTHER" id="PTHR43793:SF2">
    <property type="entry name" value="BIFUNCTIONAL PROTEIN HLDE"/>
    <property type="match status" value="1"/>
</dbReference>
<comment type="caution">
    <text evidence="4">The sequence shown here is derived from an EMBL/GenBank/DDBJ whole genome shotgun (WGS) entry which is preliminary data.</text>
</comment>
<evidence type="ECO:0000259" key="3">
    <source>
        <dbReference type="Pfam" id="PF01467"/>
    </source>
</evidence>
<organism evidence="4 5">
    <name type="scientific">Sphingomonas sanxanigenens</name>
    <dbReference type="NCBI Taxonomy" id="397260"/>
    <lineage>
        <taxon>Bacteria</taxon>
        <taxon>Pseudomonadati</taxon>
        <taxon>Pseudomonadota</taxon>
        <taxon>Alphaproteobacteria</taxon>
        <taxon>Sphingomonadales</taxon>
        <taxon>Sphingomonadaceae</taxon>
        <taxon>Sphingomonas</taxon>
    </lineage>
</organism>
<accession>A0A2W5A8N7</accession>
<dbReference type="AlphaFoldDB" id="A0A2W5A8N7"/>
<reference evidence="4 5" key="1">
    <citation type="submission" date="2017-08" db="EMBL/GenBank/DDBJ databases">
        <title>Infants hospitalized years apart are colonized by the same room-sourced microbial strains.</title>
        <authorList>
            <person name="Brooks B."/>
            <person name="Olm M.R."/>
            <person name="Firek B.A."/>
            <person name="Baker R."/>
            <person name="Thomas B.C."/>
            <person name="Morowitz M.J."/>
            <person name="Banfield J.F."/>
        </authorList>
    </citation>
    <scope>NUCLEOTIDE SEQUENCE [LARGE SCALE GENOMIC DNA]</scope>
    <source>
        <strain evidence="4">S2_018_000_R2_101</strain>
    </source>
</reference>
<dbReference type="NCBIfam" id="TIGR00125">
    <property type="entry name" value="cyt_tran_rel"/>
    <property type="match status" value="1"/>
</dbReference>